<gene>
    <name evidence="2" type="ORF">Cvel_32571</name>
</gene>
<feature type="compositionally biased region" description="Basic and acidic residues" evidence="1">
    <location>
        <begin position="163"/>
        <end position="176"/>
    </location>
</feature>
<dbReference type="EMBL" id="CDMZ01004132">
    <property type="protein sequence ID" value="CEM48726.1"/>
    <property type="molecule type" value="Genomic_DNA"/>
</dbReference>
<feature type="compositionally biased region" description="Polar residues" evidence="1">
    <location>
        <begin position="193"/>
        <end position="209"/>
    </location>
</feature>
<feature type="compositionally biased region" description="Acidic residues" evidence="1">
    <location>
        <begin position="93"/>
        <end position="112"/>
    </location>
</feature>
<dbReference type="VEuPathDB" id="CryptoDB:Cvel_32571"/>
<feature type="region of interest" description="Disordered" evidence="1">
    <location>
        <begin position="46"/>
        <end position="308"/>
    </location>
</feature>
<name>A0A0G4HW81_9ALVE</name>
<accession>A0A0G4HW81</accession>
<feature type="compositionally biased region" description="Basic and acidic residues" evidence="1">
    <location>
        <begin position="67"/>
        <end position="77"/>
    </location>
</feature>
<proteinExistence type="predicted"/>
<reference evidence="2" key="1">
    <citation type="submission" date="2014-11" db="EMBL/GenBank/DDBJ databases">
        <authorList>
            <person name="Otto D Thomas"/>
            <person name="Naeem Raeece"/>
        </authorList>
    </citation>
    <scope>NUCLEOTIDE SEQUENCE</scope>
</reference>
<protein>
    <submittedName>
        <fullName evidence="2">Uncharacterized protein</fullName>
    </submittedName>
</protein>
<sequence>MTEVSRKFQTCASTGDLERKSVAFSGSIEVAEVETEYPSSCFRSKEVEAQRDPSDPFGFQSFSFERGFQEKEAKEGEAGEEGQQGQTPFCLGDEIDNEDNEEEEEEKEEDEEMTRQLRYNTYLNAGGDPIGVGGVDQVQEGLGDGSSSSPLLVPEGASGGGGFERRESVPEAKFLEPPETQSVGSRQSRDGSDVSTAPNSGEFGEQSSGIVKLTDTDMATLLSGAQIEQSNGSLPATSPPSARENSTASSNYSAALATRSRESDGGSRRSSLTTPSESRLSKAAIESPRVSAKKPPPIPLIGLRRAGM</sequence>
<evidence type="ECO:0000256" key="1">
    <source>
        <dbReference type="SAM" id="MobiDB-lite"/>
    </source>
</evidence>
<evidence type="ECO:0000313" key="2">
    <source>
        <dbReference type="EMBL" id="CEM48726.1"/>
    </source>
</evidence>
<organism evidence="2">
    <name type="scientific">Chromera velia CCMP2878</name>
    <dbReference type="NCBI Taxonomy" id="1169474"/>
    <lineage>
        <taxon>Eukaryota</taxon>
        <taxon>Sar</taxon>
        <taxon>Alveolata</taxon>
        <taxon>Colpodellida</taxon>
        <taxon>Chromeraceae</taxon>
        <taxon>Chromera</taxon>
    </lineage>
</organism>
<feature type="compositionally biased region" description="Polar residues" evidence="1">
    <location>
        <begin position="226"/>
        <end position="253"/>
    </location>
</feature>
<dbReference type="AlphaFoldDB" id="A0A0G4HW81"/>